<dbReference type="CDD" id="cd04496">
    <property type="entry name" value="SSB_OBF"/>
    <property type="match status" value="1"/>
</dbReference>
<dbReference type="HAMAP" id="MF_00984">
    <property type="entry name" value="SSB"/>
    <property type="match status" value="1"/>
</dbReference>
<evidence type="ECO:0000256" key="1">
    <source>
        <dbReference type="ARBA" id="ARBA00023125"/>
    </source>
</evidence>
<dbReference type="PANTHER" id="PTHR10302:SF27">
    <property type="entry name" value="SINGLE-STRANDED DNA-BINDING PROTEIN"/>
    <property type="match status" value="1"/>
</dbReference>
<evidence type="ECO:0000313" key="6">
    <source>
        <dbReference type="Proteomes" id="UP000182002"/>
    </source>
</evidence>
<dbReference type="NCBIfam" id="TIGR00621">
    <property type="entry name" value="ssb"/>
    <property type="match status" value="1"/>
</dbReference>
<evidence type="ECO:0000313" key="5">
    <source>
        <dbReference type="EMBL" id="OGM90249.1"/>
    </source>
</evidence>
<protein>
    <recommendedName>
        <fullName evidence="2 3">Single-stranded DNA-binding protein</fullName>
        <shortName evidence="2">SSB</shortName>
    </recommendedName>
</protein>
<dbReference type="GO" id="GO:0006260">
    <property type="term" value="P:DNA replication"/>
    <property type="evidence" value="ECO:0007669"/>
    <property type="project" value="InterPro"/>
</dbReference>
<name>A0A1F8DQK5_9BACT</name>
<keyword evidence="1 2" id="KW-0238">DNA-binding</keyword>
<feature type="compositionally biased region" description="Polar residues" evidence="4">
    <location>
        <begin position="114"/>
        <end position="128"/>
    </location>
</feature>
<evidence type="ECO:0000256" key="3">
    <source>
        <dbReference type="PIRNR" id="PIRNR002070"/>
    </source>
</evidence>
<feature type="compositionally biased region" description="Acidic residues" evidence="4">
    <location>
        <begin position="135"/>
        <end position="148"/>
    </location>
</feature>
<organism evidence="5 6">
    <name type="scientific">Candidatus Wolfebacteria bacterium RBG_13_41_7</name>
    <dbReference type="NCBI Taxonomy" id="1802554"/>
    <lineage>
        <taxon>Bacteria</taxon>
        <taxon>Candidatus Wolfeibacteriota</taxon>
    </lineage>
</organism>
<dbReference type="InterPro" id="IPR011344">
    <property type="entry name" value="ssDNA-bd"/>
</dbReference>
<dbReference type="Proteomes" id="UP000182002">
    <property type="component" value="Unassembled WGS sequence"/>
</dbReference>
<dbReference type="InterPro" id="IPR000424">
    <property type="entry name" value="Primosome_PriB/ssb"/>
</dbReference>
<gene>
    <name evidence="5" type="ORF">A3J77_00080</name>
</gene>
<dbReference type="SUPFAM" id="SSF50249">
    <property type="entry name" value="Nucleic acid-binding proteins"/>
    <property type="match status" value="1"/>
</dbReference>
<dbReference type="GO" id="GO:0003697">
    <property type="term" value="F:single-stranded DNA binding"/>
    <property type="evidence" value="ECO:0007669"/>
    <property type="project" value="UniProtKB-UniRule"/>
</dbReference>
<dbReference type="PANTHER" id="PTHR10302">
    <property type="entry name" value="SINGLE-STRANDED DNA-BINDING PROTEIN"/>
    <property type="match status" value="1"/>
</dbReference>
<evidence type="ECO:0000256" key="4">
    <source>
        <dbReference type="SAM" id="MobiDB-lite"/>
    </source>
</evidence>
<comment type="caution">
    <text evidence="2">Lacks conserved residue(s) required for the propagation of feature annotation.</text>
</comment>
<accession>A0A1F8DQK5</accession>
<comment type="caution">
    <text evidence="5">The sequence shown here is derived from an EMBL/GenBank/DDBJ whole genome shotgun (WGS) entry which is preliminary data.</text>
</comment>
<reference evidence="5 6" key="1">
    <citation type="journal article" date="2016" name="Nat. Commun.">
        <title>Thousands of microbial genomes shed light on interconnected biogeochemical processes in an aquifer system.</title>
        <authorList>
            <person name="Anantharaman K."/>
            <person name="Brown C.T."/>
            <person name="Hug L.A."/>
            <person name="Sharon I."/>
            <person name="Castelle C.J."/>
            <person name="Probst A.J."/>
            <person name="Thomas B.C."/>
            <person name="Singh A."/>
            <person name="Wilkins M.J."/>
            <person name="Karaoz U."/>
            <person name="Brodie E.L."/>
            <person name="Williams K.H."/>
            <person name="Hubbard S.S."/>
            <person name="Banfield J.F."/>
        </authorList>
    </citation>
    <scope>NUCLEOTIDE SEQUENCE [LARGE SCALE GENOMIC DNA]</scope>
</reference>
<dbReference type="AlphaFoldDB" id="A0A1F8DQK5"/>
<dbReference type="PIRSF" id="PIRSF002070">
    <property type="entry name" value="SSB"/>
    <property type="match status" value="1"/>
</dbReference>
<comment type="subunit">
    <text evidence="2">Homotetramer.</text>
</comment>
<dbReference type="EMBL" id="MGIO01000004">
    <property type="protein sequence ID" value="OGM90249.1"/>
    <property type="molecule type" value="Genomic_DNA"/>
</dbReference>
<dbReference type="GO" id="GO:0009295">
    <property type="term" value="C:nucleoid"/>
    <property type="evidence" value="ECO:0007669"/>
    <property type="project" value="TreeGrafter"/>
</dbReference>
<dbReference type="Gene3D" id="2.40.50.140">
    <property type="entry name" value="Nucleic acid-binding proteins"/>
    <property type="match status" value="1"/>
</dbReference>
<dbReference type="InterPro" id="IPR012340">
    <property type="entry name" value="NA-bd_OB-fold"/>
</dbReference>
<feature type="region of interest" description="Disordered" evidence="4">
    <location>
        <begin position="104"/>
        <end position="148"/>
    </location>
</feature>
<dbReference type="Pfam" id="PF00436">
    <property type="entry name" value="SSB"/>
    <property type="match status" value="1"/>
</dbReference>
<proteinExistence type="inferred from homology"/>
<dbReference type="PROSITE" id="PS50935">
    <property type="entry name" value="SSB"/>
    <property type="match status" value="1"/>
</dbReference>
<sequence>MDLNKVFVLGRLTADPQLRSTPTGQQVTSFGVATNRVWNDKSGTKQKEVEFHNVVLWGRQAEIVSQFLTKGSMILVEGRLKTRTWQNQQGQTVRTTEIIGERIQLGPRPAGQSKDFSGQAKENFSSPKNDLPEINIDEEEITAEDLPF</sequence>
<evidence type="ECO:0000256" key="2">
    <source>
        <dbReference type="HAMAP-Rule" id="MF_00984"/>
    </source>
</evidence>